<dbReference type="Pfam" id="PF08808">
    <property type="entry name" value="RES"/>
    <property type="match status" value="1"/>
</dbReference>
<evidence type="ECO:0000259" key="1">
    <source>
        <dbReference type="SMART" id="SM00953"/>
    </source>
</evidence>
<dbReference type="SMART" id="SM00953">
    <property type="entry name" value="RES"/>
    <property type="match status" value="1"/>
</dbReference>
<organism evidence="2 3">
    <name type="scientific">Devosia insulae DS-56</name>
    <dbReference type="NCBI Taxonomy" id="1116389"/>
    <lineage>
        <taxon>Bacteria</taxon>
        <taxon>Pseudomonadati</taxon>
        <taxon>Pseudomonadota</taxon>
        <taxon>Alphaproteobacteria</taxon>
        <taxon>Hyphomicrobiales</taxon>
        <taxon>Devosiaceae</taxon>
        <taxon>Devosia</taxon>
    </lineage>
</organism>
<protein>
    <recommendedName>
        <fullName evidence="1">RES domain-containing protein</fullName>
    </recommendedName>
</protein>
<gene>
    <name evidence="2" type="ORF">VW23_026970</name>
</gene>
<dbReference type="RefSeq" id="WP_069911570.1">
    <property type="nucleotide sequence ID" value="NZ_LAJE02000322.1"/>
</dbReference>
<dbReference type="Proteomes" id="UP000095463">
    <property type="component" value="Unassembled WGS sequence"/>
</dbReference>
<comment type="caution">
    <text evidence="2">The sequence shown here is derived from an EMBL/GenBank/DDBJ whole genome shotgun (WGS) entry which is preliminary data.</text>
</comment>
<dbReference type="OrthoDB" id="648213at2"/>
<proteinExistence type="predicted"/>
<accession>A0A1E5XKN1</accession>
<feature type="domain" description="RES" evidence="1">
    <location>
        <begin position="19"/>
        <end position="151"/>
    </location>
</feature>
<evidence type="ECO:0000313" key="3">
    <source>
        <dbReference type="Proteomes" id="UP000095463"/>
    </source>
</evidence>
<dbReference type="EMBL" id="LAJE02000322">
    <property type="protein sequence ID" value="OEO29161.1"/>
    <property type="molecule type" value="Genomic_DNA"/>
</dbReference>
<dbReference type="InterPro" id="IPR014914">
    <property type="entry name" value="RES_dom"/>
</dbReference>
<name>A0A1E5XKN1_9HYPH</name>
<keyword evidence="3" id="KW-1185">Reference proteome</keyword>
<dbReference type="AlphaFoldDB" id="A0A1E5XKN1"/>
<sequence length="168" mass="17969">MRFAGRAYRAIDPRWSFGPLSGDGAALRGARFNAQGVPALYLSLDAVGAVNEIAQGFAGRIPPTVLCEYDIDCEDIVDLRDALSQEVAGTSADVLNCAWKLVSPAPSQQLAARLIDEGAAGILVPSFAIGAQPQHANLVLWKWGAALPWRVEVFDPSGRLPKNQLSWA</sequence>
<evidence type="ECO:0000313" key="2">
    <source>
        <dbReference type="EMBL" id="OEO29161.1"/>
    </source>
</evidence>
<reference evidence="2 3" key="1">
    <citation type="journal article" date="2015" name="Genome Announc.">
        <title>Genome Assemblies of Three Soil-Associated Devosia species: D. insulae, D. limi, and D. soli.</title>
        <authorList>
            <person name="Hassan Y.I."/>
            <person name="Lepp D."/>
            <person name="Zhou T."/>
        </authorList>
    </citation>
    <scope>NUCLEOTIDE SEQUENCE [LARGE SCALE GENOMIC DNA]</scope>
    <source>
        <strain evidence="2 3">DS-56</strain>
    </source>
</reference>